<evidence type="ECO:0000313" key="2">
    <source>
        <dbReference type="EMBL" id="KYF76290.1"/>
    </source>
</evidence>
<protein>
    <submittedName>
        <fullName evidence="2">Uncharacterized protein</fullName>
    </submittedName>
</protein>
<proteinExistence type="predicted"/>
<evidence type="ECO:0000313" key="3">
    <source>
        <dbReference type="Proteomes" id="UP000075635"/>
    </source>
</evidence>
<gene>
    <name evidence="2" type="ORF">BE17_41625</name>
</gene>
<sequence>MDQDIRYALSALLVAASLGVAETARAYVTVTGDVSPGSPSDPWDLGSSTLRVGGASNPWEPTFTSGEVIVASGGQLFSAGALVGNDRWGTVQVIGYGSKWTNSGSIQLCVKGSNCQGLLVVRNGAEVLTDDLVVGNRSSESYGGNVLVEGYDATLTSQVNTYVGVGARGRVDIKQGASFFSNNVYIGGGSGASGCSSCNGHVTVTGSATRWVSTGEFILGVNSQGTLDIDRAEVFTNNARIGRRETLMRSKASVHGWGGTWTNQGLFRVGTVEGSGELSIGAYGTLVTEDTEIHSELGHAFIKVNDVYASWLNSGDVTVFASGNASPSVVVGKGAFVSIDGLLRTAPKAVGLYPYLGPSVRIEDGDLIAGAMEIEAGDFDFAGGRLEAGSFVGDLANMQAGELSVGAAHPSTAIVGSYSQGPGATLRIIVGGSSPSPLLQVDGDLLVDGALEVAPADSSVSFQAGDTIALLGWGGVLAGTFAAVNIDLPLAPGLAWDTSALHTTGEITVVPAT</sequence>
<feature type="signal peptide" evidence="1">
    <location>
        <begin position="1"/>
        <end position="26"/>
    </location>
</feature>
<accession>A0A150R7V7</accession>
<dbReference type="EMBL" id="JEMB01003026">
    <property type="protein sequence ID" value="KYF76290.1"/>
    <property type="molecule type" value="Genomic_DNA"/>
</dbReference>
<feature type="chain" id="PRO_5007567832" evidence="1">
    <location>
        <begin position="27"/>
        <end position="513"/>
    </location>
</feature>
<dbReference type="AlphaFoldDB" id="A0A150R7V7"/>
<keyword evidence="1" id="KW-0732">Signal</keyword>
<name>A0A150R7V7_SORCE</name>
<organism evidence="2 3">
    <name type="scientific">Sorangium cellulosum</name>
    <name type="common">Polyangium cellulosum</name>
    <dbReference type="NCBI Taxonomy" id="56"/>
    <lineage>
        <taxon>Bacteria</taxon>
        <taxon>Pseudomonadati</taxon>
        <taxon>Myxococcota</taxon>
        <taxon>Polyangia</taxon>
        <taxon>Polyangiales</taxon>
        <taxon>Polyangiaceae</taxon>
        <taxon>Sorangium</taxon>
    </lineage>
</organism>
<dbReference type="Proteomes" id="UP000075635">
    <property type="component" value="Unassembled WGS sequence"/>
</dbReference>
<comment type="caution">
    <text evidence="2">The sequence shown here is derived from an EMBL/GenBank/DDBJ whole genome shotgun (WGS) entry which is preliminary data.</text>
</comment>
<evidence type="ECO:0000256" key="1">
    <source>
        <dbReference type="SAM" id="SignalP"/>
    </source>
</evidence>
<reference evidence="2 3" key="1">
    <citation type="submission" date="2014-02" db="EMBL/GenBank/DDBJ databases">
        <title>The small core and large imbalanced accessory genome model reveals a collaborative survival strategy of Sorangium cellulosum strains in nature.</title>
        <authorList>
            <person name="Han K."/>
            <person name="Peng R."/>
            <person name="Blom J."/>
            <person name="Li Y.-Z."/>
        </authorList>
    </citation>
    <scope>NUCLEOTIDE SEQUENCE [LARGE SCALE GENOMIC DNA]</scope>
    <source>
        <strain evidence="2 3">So0011-07</strain>
    </source>
</reference>